<gene>
    <name evidence="8" type="ORF">METZ01_LOCUS15821</name>
</gene>
<dbReference type="GO" id="GO:0051082">
    <property type="term" value="F:unfolded protein binding"/>
    <property type="evidence" value="ECO:0007669"/>
    <property type="project" value="InterPro"/>
</dbReference>
<evidence type="ECO:0000256" key="3">
    <source>
        <dbReference type="ARBA" id="ARBA00022764"/>
    </source>
</evidence>
<dbReference type="InterPro" id="IPR023034">
    <property type="entry name" value="PPIase_SurA"/>
</dbReference>
<dbReference type="HAMAP" id="MF_01183">
    <property type="entry name" value="Chaperone_SurA"/>
    <property type="match status" value="1"/>
</dbReference>
<dbReference type="SUPFAM" id="SSF54534">
    <property type="entry name" value="FKBP-like"/>
    <property type="match status" value="2"/>
</dbReference>
<dbReference type="Pfam" id="PF00639">
    <property type="entry name" value="Rotamase"/>
    <property type="match status" value="2"/>
</dbReference>
<dbReference type="SUPFAM" id="SSF109998">
    <property type="entry name" value="Triger factor/SurA peptide-binding domain-like"/>
    <property type="match status" value="1"/>
</dbReference>
<dbReference type="InterPro" id="IPR027304">
    <property type="entry name" value="Trigger_fact/SurA_dom_sf"/>
</dbReference>
<keyword evidence="3" id="KW-0574">Periplasm</keyword>
<dbReference type="InterPro" id="IPR000297">
    <property type="entry name" value="PPIase_PpiC"/>
</dbReference>
<dbReference type="GO" id="GO:0006457">
    <property type="term" value="P:protein folding"/>
    <property type="evidence" value="ECO:0007669"/>
    <property type="project" value="InterPro"/>
</dbReference>
<evidence type="ECO:0000256" key="1">
    <source>
        <dbReference type="ARBA" id="ARBA00022729"/>
    </source>
</evidence>
<proteinExistence type="inferred from homology"/>
<keyword evidence="2" id="KW-0677">Repeat</keyword>
<dbReference type="GO" id="GO:0043165">
    <property type="term" value="P:Gram-negative-bacterium-type cell outer membrane assembly"/>
    <property type="evidence" value="ECO:0007669"/>
    <property type="project" value="InterPro"/>
</dbReference>
<evidence type="ECO:0000259" key="7">
    <source>
        <dbReference type="PROSITE" id="PS50198"/>
    </source>
</evidence>
<keyword evidence="5" id="KW-0143">Chaperone</keyword>
<dbReference type="Gene3D" id="1.10.4030.10">
    <property type="entry name" value="Porin chaperone SurA, peptide-binding domain"/>
    <property type="match status" value="1"/>
</dbReference>
<dbReference type="InterPro" id="IPR015391">
    <property type="entry name" value="SurA_N"/>
</dbReference>
<dbReference type="InterPro" id="IPR046357">
    <property type="entry name" value="PPIase_dom_sf"/>
</dbReference>
<keyword evidence="1" id="KW-0732">Signal</keyword>
<dbReference type="AlphaFoldDB" id="A0A381P9E0"/>
<dbReference type="GO" id="GO:0050821">
    <property type="term" value="P:protein stabilization"/>
    <property type="evidence" value="ECO:0007669"/>
    <property type="project" value="InterPro"/>
</dbReference>
<name>A0A381P9E0_9ZZZZ</name>
<dbReference type="InterPro" id="IPR050280">
    <property type="entry name" value="OMP_Chaperone_SurA"/>
</dbReference>
<dbReference type="GO" id="GO:0003755">
    <property type="term" value="F:peptidyl-prolyl cis-trans isomerase activity"/>
    <property type="evidence" value="ECO:0007669"/>
    <property type="project" value="UniProtKB-KW"/>
</dbReference>
<sequence>MLIKNTYKIAVSLALITIALSNAKELSTTGEMLDGIAAIVNEGVVLKSQLQKEIKTITLRASQEDMQLPSEDIIQEQVLESLIVEEIQLQRAERIGLQLSDQILNSTIANISQQNNIPFEKLPEALAAEGIDYAEYRRDIRKNLILEQLRDIEVIRKITVSPREIDVCLEDFEDGVVSNSEYDLSHILISAPESATIEDFTTIEREAEDIHEQLIAGANFGEIAIEFSDSQTGLDGGSLGWRKGSELPTIFSDIVKSLKVGEISRPYRTKSGFHIVKINDLRSTFSRSEVEQMKVRHILVVPNEIIDNETAKQKLTDAQREIQDGKNFSDIATILSEDPGSKDSGGDMGWVNPGTFVEEFENVAKNLEIGVVSEPFRSRFGWHILEVLGRRTHDNTEERKESICSNSIRNSKFTDEVELWLRRIRDEAYVEIRI</sequence>
<keyword evidence="6" id="KW-0413">Isomerase</keyword>
<keyword evidence="4" id="KW-0697">Rotamase</keyword>
<protein>
    <recommendedName>
        <fullName evidence="7">PpiC domain-containing protein</fullName>
    </recommendedName>
</protein>
<dbReference type="PANTHER" id="PTHR47637:SF1">
    <property type="entry name" value="CHAPERONE SURA"/>
    <property type="match status" value="1"/>
</dbReference>
<dbReference type="EMBL" id="UINC01000899">
    <property type="protein sequence ID" value="SUZ62967.1"/>
    <property type="molecule type" value="Genomic_DNA"/>
</dbReference>
<dbReference type="Pfam" id="PF09312">
    <property type="entry name" value="SurA_N"/>
    <property type="match status" value="1"/>
</dbReference>
<dbReference type="PANTHER" id="PTHR47637">
    <property type="entry name" value="CHAPERONE SURA"/>
    <property type="match status" value="1"/>
</dbReference>
<dbReference type="Gene3D" id="3.10.50.40">
    <property type="match status" value="2"/>
</dbReference>
<evidence type="ECO:0000256" key="2">
    <source>
        <dbReference type="ARBA" id="ARBA00022737"/>
    </source>
</evidence>
<accession>A0A381P9E0</accession>
<evidence type="ECO:0000256" key="5">
    <source>
        <dbReference type="ARBA" id="ARBA00023186"/>
    </source>
</evidence>
<evidence type="ECO:0000256" key="6">
    <source>
        <dbReference type="ARBA" id="ARBA00023235"/>
    </source>
</evidence>
<dbReference type="GO" id="GO:0042277">
    <property type="term" value="F:peptide binding"/>
    <property type="evidence" value="ECO:0007669"/>
    <property type="project" value="InterPro"/>
</dbReference>
<reference evidence="8" key="1">
    <citation type="submission" date="2018-05" db="EMBL/GenBank/DDBJ databases">
        <authorList>
            <person name="Lanie J.A."/>
            <person name="Ng W.-L."/>
            <person name="Kazmierczak K.M."/>
            <person name="Andrzejewski T.M."/>
            <person name="Davidsen T.M."/>
            <person name="Wayne K.J."/>
            <person name="Tettelin H."/>
            <person name="Glass J.I."/>
            <person name="Rusch D."/>
            <person name="Podicherti R."/>
            <person name="Tsui H.-C.T."/>
            <person name="Winkler M.E."/>
        </authorList>
    </citation>
    <scope>NUCLEOTIDE SEQUENCE</scope>
</reference>
<evidence type="ECO:0000256" key="4">
    <source>
        <dbReference type="ARBA" id="ARBA00023110"/>
    </source>
</evidence>
<dbReference type="PROSITE" id="PS50198">
    <property type="entry name" value="PPIC_PPIASE_2"/>
    <property type="match status" value="2"/>
</dbReference>
<evidence type="ECO:0000313" key="8">
    <source>
        <dbReference type="EMBL" id="SUZ62967.1"/>
    </source>
</evidence>
<feature type="domain" description="PpiC" evidence="7">
    <location>
        <begin position="179"/>
        <end position="280"/>
    </location>
</feature>
<feature type="domain" description="PpiC" evidence="7">
    <location>
        <begin position="290"/>
        <end position="389"/>
    </location>
</feature>
<organism evidence="8">
    <name type="scientific">marine metagenome</name>
    <dbReference type="NCBI Taxonomy" id="408172"/>
    <lineage>
        <taxon>unclassified sequences</taxon>
        <taxon>metagenomes</taxon>
        <taxon>ecological metagenomes</taxon>
    </lineage>
</organism>
<dbReference type="GO" id="GO:0030288">
    <property type="term" value="C:outer membrane-bounded periplasmic space"/>
    <property type="evidence" value="ECO:0007669"/>
    <property type="project" value="InterPro"/>
</dbReference>